<proteinExistence type="inferred from homology"/>
<sequence length="436" mass="47082">MHAAADNASASLPHVVILGGGFGGMAAARRLDGASVRVTLLDRRNHHLFQPLLYQVATASLAAPSIAAPLRQILRRQRNLGVLLDEVTGIDLAAHRVQCAHGSLDYDFLVVATGATHAYFGHDEWERYAPGLKTLDDAFLIRRRVLLAFEHAERETDPARRQAWLNFVVVGGGSTGVELAGTLIELARHTLPREFRHSDPRRASVRLIEAGPRLLPAFDPTLSDKARGQLERLGVEVHTGVAVTGIDADGVKLGERRLPARTVLWAAGVAASPVGRLLGAALDRAGRVQVLPDLSLPGHPEVFVIGDLAGVVQANGKPVPGVAPAAKQMGRHVGAMIRACLQGSDERPPFRYRDDGSLATIGRMAAVAQFGKLKLSGFSAWSVWLLAHIYFLIGFRNRLVVMLDWAWAYWTHQRHARIVSGGDIPDDSPEPPPGSP</sequence>
<keyword evidence="12" id="KW-1185">Reference proteome</keyword>
<name>A0ABV2PWM5_9GAMM</name>
<evidence type="ECO:0000256" key="4">
    <source>
        <dbReference type="ARBA" id="ARBA00022827"/>
    </source>
</evidence>
<keyword evidence="3" id="KW-0285">Flavoprotein</keyword>
<dbReference type="Proteomes" id="UP001549251">
    <property type="component" value="Unassembled WGS sequence"/>
</dbReference>
<comment type="catalytic activity">
    <reaction evidence="8">
        <text>a quinone + NADH + H(+) = a quinol + NAD(+)</text>
        <dbReference type="Rhea" id="RHEA:46160"/>
        <dbReference type="ChEBI" id="CHEBI:15378"/>
        <dbReference type="ChEBI" id="CHEBI:24646"/>
        <dbReference type="ChEBI" id="CHEBI:57540"/>
        <dbReference type="ChEBI" id="CHEBI:57945"/>
        <dbReference type="ChEBI" id="CHEBI:132124"/>
        <dbReference type="EC" id="1.6.5.9"/>
    </reaction>
</comment>
<dbReference type="EMBL" id="JBEPSD010000001">
    <property type="protein sequence ID" value="MET4568968.1"/>
    <property type="molecule type" value="Genomic_DNA"/>
</dbReference>
<evidence type="ECO:0000259" key="9">
    <source>
        <dbReference type="Pfam" id="PF07992"/>
    </source>
</evidence>
<dbReference type="Gene3D" id="3.50.50.100">
    <property type="match status" value="1"/>
</dbReference>
<evidence type="ECO:0000259" key="10">
    <source>
        <dbReference type="Pfam" id="PF22366"/>
    </source>
</evidence>
<comment type="caution">
    <text evidence="11">The sequence shown here is derived from an EMBL/GenBank/DDBJ whole genome shotgun (WGS) entry which is preliminary data.</text>
</comment>
<keyword evidence="6" id="KW-0560">Oxidoreductase</keyword>
<reference evidence="11 12" key="1">
    <citation type="submission" date="2024-06" db="EMBL/GenBank/DDBJ databases">
        <title>Sorghum-associated microbial communities from plants grown in Nebraska, USA.</title>
        <authorList>
            <person name="Schachtman D."/>
        </authorList>
    </citation>
    <scope>NUCLEOTIDE SEQUENCE [LARGE SCALE GENOMIC DNA]</scope>
    <source>
        <strain evidence="11 12">1757</strain>
    </source>
</reference>
<dbReference type="InterPro" id="IPR023753">
    <property type="entry name" value="FAD/NAD-binding_dom"/>
</dbReference>
<evidence type="ECO:0000256" key="7">
    <source>
        <dbReference type="ARBA" id="ARBA00023027"/>
    </source>
</evidence>
<dbReference type="InterPro" id="IPR045024">
    <property type="entry name" value="NDH-2"/>
</dbReference>
<protein>
    <recommendedName>
        <fullName evidence="2">NADH:ubiquinone reductase (non-electrogenic)</fullName>
        <ecNumber evidence="2">1.6.5.9</ecNumber>
    </recommendedName>
</protein>
<organism evidence="11 12">
    <name type="scientific">Rhodanobacter soli</name>
    <dbReference type="NCBI Taxonomy" id="590609"/>
    <lineage>
        <taxon>Bacteria</taxon>
        <taxon>Pseudomonadati</taxon>
        <taxon>Pseudomonadota</taxon>
        <taxon>Gammaproteobacteria</taxon>
        <taxon>Lysobacterales</taxon>
        <taxon>Rhodanobacteraceae</taxon>
        <taxon>Rhodanobacter</taxon>
    </lineage>
</organism>
<feature type="domain" description="External alternative NADH-ubiquinone oxidoreductase-like C-terminal" evidence="10">
    <location>
        <begin position="356"/>
        <end position="406"/>
    </location>
</feature>
<dbReference type="RefSeq" id="WP_354547756.1">
    <property type="nucleotide sequence ID" value="NZ_JBEPSD010000001.1"/>
</dbReference>
<dbReference type="PANTHER" id="PTHR43706">
    <property type="entry name" value="NADH DEHYDROGENASE"/>
    <property type="match status" value="1"/>
</dbReference>
<dbReference type="Pfam" id="PF22366">
    <property type="entry name" value="NDH2_C"/>
    <property type="match status" value="1"/>
</dbReference>
<evidence type="ECO:0000256" key="1">
    <source>
        <dbReference type="ARBA" id="ARBA00005272"/>
    </source>
</evidence>
<evidence type="ECO:0000256" key="6">
    <source>
        <dbReference type="ARBA" id="ARBA00023002"/>
    </source>
</evidence>
<evidence type="ECO:0000256" key="3">
    <source>
        <dbReference type="ARBA" id="ARBA00022630"/>
    </source>
</evidence>
<dbReference type="PANTHER" id="PTHR43706:SF47">
    <property type="entry name" value="EXTERNAL NADH-UBIQUINONE OXIDOREDUCTASE 1, MITOCHONDRIAL-RELATED"/>
    <property type="match status" value="1"/>
</dbReference>
<evidence type="ECO:0000256" key="5">
    <source>
        <dbReference type="ARBA" id="ARBA00022946"/>
    </source>
</evidence>
<dbReference type="Pfam" id="PF07992">
    <property type="entry name" value="Pyr_redox_2"/>
    <property type="match status" value="1"/>
</dbReference>
<dbReference type="InterPro" id="IPR036188">
    <property type="entry name" value="FAD/NAD-bd_sf"/>
</dbReference>
<keyword evidence="5" id="KW-0809">Transit peptide</keyword>
<evidence type="ECO:0000313" key="11">
    <source>
        <dbReference type="EMBL" id="MET4568968.1"/>
    </source>
</evidence>
<evidence type="ECO:0000256" key="8">
    <source>
        <dbReference type="ARBA" id="ARBA00047599"/>
    </source>
</evidence>
<dbReference type="EC" id="1.6.5.9" evidence="2"/>
<comment type="similarity">
    <text evidence="1">Belongs to the NADH dehydrogenase family.</text>
</comment>
<gene>
    <name evidence="11" type="ORF">ABIE04_001295</name>
</gene>
<accession>A0ABV2PWM5</accession>
<keyword evidence="4" id="KW-0274">FAD</keyword>
<evidence type="ECO:0000313" key="12">
    <source>
        <dbReference type="Proteomes" id="UP001549251"/>
    </source>
</evidence>
<dbReference type="PRINTS" id="PR00411">
    <property type="entry name" value="PNDRDTASEI"/>
</dbReference>
<dbReference type="SUPFAM" id="SSF51905">
    <property type="entry name" value="FAD/NAD(P)-binding domain"/>
    <property type="match status" value="1"/>
</dbReference>
<evidence type="ECO:0000256" key="2">
    <source>
        <dbReference type="ARBA" id="ARBA00012637"/>
    </source>
</evidence>
<dbReference type="PRINTS" id="PR00368">
    <property type="entry name" value="FADPNR"/>
</dbReference>
<feature type="domain" description="FAD/NAD(P)-binding" evidence="9">
    <location>
        <begin position="14"/>
        <end position="330"/>
    </location>
</feature>
<keyword evidence="7" id="KW-0520">NAD</keyword>
<dbReference type="InterPro" id="IPR054585">
    <property type="entry name" value="NDH2-like_C"/>
</dbReference>